<dbReference type="Pfam" id="PF00226">
    <property type="entry name" value="DnaJ"/>
    <property type="match status" value="1"/>
</dbReference>
<dbReference type="SUPFAM" id="SSF46565">
    <property type="entry name" value="Chaperone J-domain"/>
    <property type="match status" value="1"/>
</dbReference>
<dbReference type="InterPro" id="IPR012724">
    <property type="entry name" value="DnaJ"/>
</dbReference>
<evidence type="ECO:0000256" key="3">
    <source>
        <dbReference type="ARBA" id="ARBA00022723"/>
    </source>
</evidence>
<dbReference type="CDD" id="cd10719">
    <property type="entry name" value="DnaJ_zf"/>
    <property type="match status" value="1"/>
</dbReference>
<dbReference type="GO" id="GO:0042026">
    <property type="term" value="P:protein refolding"/>
    <property type="evidence" value="ECO:0007669"/>
    <property type="project" value="TreeGrafter"/>
</dbReference>
<dbReference type="Gene3D" id="1.10.287.110">
    <property type="entry name" value="DnaJ domain"/>
    <property type="match status" value="1"/>
</dbReference>
<feature type="domain" description="CR-type" evidence="14">
    <location>
        <begin position="129"/>
        <end position="211"/>
    </location>
</feature>
<evidence type="ECO:0000256" key="4">
    <source>
        <dbReference type="ARBA" id="ARBA00022737"/>
    </source>
</evidence>
<dbReference type="NCBIfam" id="NF010871">
    <property type="entry name" value="PRK14278.1"/>
    <property type="match status" value="1"/>
</dbReference>
<evidence type="ECO:0000256" key="11">
    <source>
        <dbReference type="HAMAP-Rule" id="MF_01152"/>
    </source>
</evidence>
<protein>
    <recommendedName>
        <fullName evidence="10 11">Chaperone protein DnaJ</fullName>
    </recommendedName>
</protein>
<keyword evidence="7 11" id="KW-0346">Stress response</keyword>
<dbReference type="HAMAP" id="MF_01152">
    <property type="entry name" value="DnaJ"/>
    <property type="match status" value="1"/>
</dbReference>
<dbReference type="Pfam" id="PF00684">
    <property type="entry name" value="DnaJ_CXXCXGXG"/>
    <property type="match status" value="1"/>
</dbReference>
<keyword evidence="1 11" id="KW-0963">Cytoplasm</keyword>
<dbReference type="Pfam" id="PF01556">
    <property type="entry name" value="DnaJ_C"/>
    <property type="match status" value="1"/>
</dbReference>
<dbReference type="InterPro" id="IPR036869">
    <property type="entry name" value="J_dom_sf"/>
</dbReference>
<comment type="function">
    <text evidence="11">Participates actively in the response to hyperosmotic and heat shock by preventing the aggregation of stress-denatured proteins and by disaggregating proteins, also in an autonomous, DnaK-independent fashion. Unfolded proteins bind initially to DnaJ; upon interaction with the DnaJ-bound protein, DnaK hydrolyzes its bound ATP, resulting in the formation of a stable complex. GrpE releases ADP from DnaK; ATP binding to DnaK triggers the release of the substrate protein, thus completing the reaction cycle. Several rounds of ATP-dependent interactions between DnaJ, DnaK and GrpE are required for fully efficient folding. Also involved, together with DnaK and GrpE, in the DNA replication of plasmids through activation of initiation proteins.</text>
</comment>
<proteinExistence type="inferred from homology"/>
<dbReference type="STRING" id="1035195.HMPREF9997_01834"/>
<dbReference type="GO" id="GO:0005524">
    <property type="term" value="F:ATP binding"/>
    <property type="evidence" value="ECO:0007669"/>
    <property type="project" value="InterPro"/>
</dbReference>
<dbReference type="GO" id="GO:0031072">
    <property type="term" value="F:heat shock protein binding"/>
    <property type="evidence" value="ECO:0007669"/>
    <property type="project" value="InterPro"/>
</dbReference>
<evidence type="ECO:0000256" key="1">
    <source>
        <dbReference type="ARBA" id="ARBA00022490"/>
    </source>
</evidence>
<evidence type="ECO:0000259" key="13">
    <source>
        <dbReference type="PROSITE" id="PS50076"/>
    </source>
</evidence>
<keyword evidence="4 11" id="KW-0677">Repeat</keyword>
<evidence type="ECO:0000256" key="10">
    <source>
        <dbReference type="ARBA" id="ARBA00067609"/>
    </source>
</evidence>
<feature type="zinc finger region" description="CR-type" evidence="12">
    <location>
        <begin position="129"/>
        <end position="211"/>
    </location>
</feature>
<feature type="binding site" evidence="11">
    <location>
        <position position="185"/>
    </location>
    <ligand>
        <name>Zn(2+)</name>
        <dbReference type="ChEBI" id="CHEBI:29105"/>
        <label>2</label>
    </ligand>
</feature>
<comment type="subunit">
    <text evidence="11">Homodimer.</text>
</comment>
<dbReference type="PATRIC" id="fig|1035195.3.peg.1658"/>
<dbReference type="InterPro" id="IPR001623">
    <property type="entry name" value="DnaJ_domain"/>
</dbReference>
<dbReference type="AlphaFoldDB" id="L1MDP2"/>
<feature type="domain" description="J" evidence="13">
    <location>
        <begin position="4"/>
        <end position="68"/>
    </location>
</feature>
<dbReference type="GO" id="GO:0006260">
    <property type="term" value="P:DNA replication"/>
    <property type="evidence" value="ECO:0007669"/>
    <property type="project" value="UniProtKB-KW"/>
</dbReference>
<dbReference type="SUPFAM" id="SSF57938">
    <property type="entry name" value="DnaJ/Hsp40 cysteine-rich domain"/>
    <property type="match status" value="1"/>
</dbReference>
<feature type="repeat" description="CXXCXGXG motif" evidence="11">
    <location>
        <begin position="142"/>
        <end position="149"/>
    </location>
</feature>
<evidence type="ECO:0000313" key="16">
    <source>
        <dbReference type="Proteomes" id="UP000010445"/>
    </source>
</evidence>
<evidence type="ECO:0000256" key="12">
    <source>
        <dbReference type="PROSITE-ProRule" id="PRU00546"/>
    </source>
</evidence>
<dbReference type="GeneID" id="84897574"/>
<evidence type="ECO:0000256" key="9">
    <source>
        <dbReference type="ARBA" id="ARBA00061004"/>
    </source>
</evidence>
<accession>L1MDP2</accession>
<comment type="subcellular location">
    <subcellularLocation>
        <location evidence="11">Cytoplasm</location>
    </subcellularLocation>
</comment>
<dbReference type="PRINTS" id="PR00625">
    <property type="entry name" value="JDOMAIN"/>
</dbReference>
<keyword evidence="2 11" id="KW-0235">DNA replication</keyword>
<dbReference type="NCBIfam" id="NF008035">
    <property type="entry name" value="PRK10767.1"/>
    <property type="match status" value="1"/>
</dbReference>
<dbReference type="PROSITE" id="PS50076">
    <property type="entry name" value="DNAJ_2"/>
    <property type="match status" value="1"/>
</dbReference>
<comment type="cofactor">
    <cofactor evidence="11">
        <name>Zn(2+)</name>
        <dbReference type="ChEBI" id="CHEBI:29105"/>
    </cofactor>
    <text evidence="11">Binds 2 Zn(2+) ions per monomer.</text>
</comment>
<keyword evidence="8 11" id="KW-0143">Chaperone</keyword>
<evidence type="ECO:0000256" key="6">
    <source>
        <dbReference type="ARBA" id="ARBA00022833"/>
    </source>
</evidence>
<dbReference type="Gene3D" id="2.60.260.20">
    <property type="entry name" value="Urease metallochaperone UreE, N-terminal domain"/>
    <property type="match status" value="2"/>
</dbReference>
<dbReference type="EMBL" id="AMEM01000024">
    <property type="protein sequence ID" value="EKX89363.1"/>
    <property type="molecule type" value="Genomic_DNA"/>
</dbReference>
<feature type="binding site" evidence="11">
    <location>
        <position position="142"/>
    </location>
    <ligand>
        <name>Zn(2+)</name>
        <dbReference type="ChEBI" id="CHEBI:29105"/>
        <label>1</label>
    </ligand>
</feature>
<dbReference type="InterPro" id="IPR036410">
    <property type="entry name" value="HSP_DnaJ_Cys-rich_dom_sf"/>
</dbReference>
<keyword evidence="6 11" id="KW-0862">Zinc</keyword>
<comment type="domain">
    <text evidence="11">The J domain is necessary and sufficient to stimulate DnaK ATPase activity. Zinc center 1 plays an important role in the autonomous, DnaK-independent chaperone activity of DnaJ. Zinc center 2 is essential for interaction with DnaK and for DnaJ activity.</text>
</comment>
<feature type="binding site" evidence="11">
    <location>
        <position position="202"/>
    </location>
    <ligand>
        <name>Zn(2+)</name>
        <dbReference type="ChEBI" id="CHEBI:29105"/>
        <label>1</label>
    </ligand>
</feature>
<sequence length="377" mass="40299">MARDYYGILGVDRSASDAEIKKAYRSLARKYHPDVNGTEEAATKFREISIAQEVLLDPEKRRIVDMGGDPLEQAAAPGGGFGGFGGGLGDIFEAFFGAAAGGRGPRSRVQPGNDALLRTTITLGEAYSGVKKDITVDTAVLCDHCSGTGSESKAKPVPCASCQGTGEIQEMQRSFLGNVMTSRPCPTCQGFGERITDPCHKCGGDGRMRARRDLVVNVPAGINDGMRIRMAGQGEVGAGGGPAGDLYVEVSMEPHPVFRRDGDDLHMTLTVPMVDAALGTDIEVEALSGEQLTVHVAPGSQPSDQIHLPGAGMPKLRADGTGDVIAHVEVTVPKDLDSESRKLLEQLRTHREETSEVRLAAAEQENLFSRLRNRFRR</sequence>
<dbReference type="GO" id="GO:0008270">
    <property type="term" value="F:zinc ion binding"/>
    <property type="evidence" value="ECO:0007669"/>
    <property type="project" value="UniProtKB-UniRule"/>
</dbReference>
<dbReference type="RefSeq" id="WP_006064059.1">
    <property type="nucleotide sequence ID" value="NZ_KB290831.1"/>
</dbReference>
<dbReference type="HOGENOM" id="CLU_017633_0_7_11"/>
<dbReference type="SMART" id="SM00271">
    <property type="entry name" value="DnaJ"/>
    <property type="match status" value="1"/>
</dbReference>
<evidence type="ECO:0000256" key="8">
    <source>
        <dbReference type="ARBA" id="ARBA00023186"/>
    </source>
</evidence>
<feature type="repeat" description="CXXCXGXG motif" evidence="11">
    <location>
        <begin position="199"/>
        <end position="206"/>
    </location>
</feature>
<feature type="binding site" evidence="11">
    <location>
        <position position="162"/>
    </location>
    <ligand>
        <name>Zn(2+)</name>
        <dbReference type="ChEBI" id="CHEBI:29105"/>
        <label>2</label>
    </ligand>
</feature>
<feature type="binding site" evidence="11">
    <location>
        <position position="159"/>
    </location>
    <ligand>
        <name>Zn(2+)</name>
        <dbReference type="ChEBI" id="CHEBI:29105"/>
        <label>2</label>
    </ligand>
</feature>
<comment type="caution">
    <text evidence="15">The sequence shown here is derived from an EMBL/GenBank/DDBJ whole genome shotgun (WGS) entry which is preliminary data.</text>
</comment>
<dbReference type="PANTHER" id="PTHR43096">
    <property type="entry name" value="DNAJ HOMOLOG 1, MITOCHONDRIAL-RELATED"/>
    <property type="match status" value="1"/>
</dbReference>
<feature type="binding site" evidence="11">
    <location>
        <position position="188"/>
    </location>
    <ligand>
        <name>Zn(2+)</name>
        <dbReference type="ChEBI" id="CHEBI:29105"/>
        <label>2</label>
    </ligand>
</feature>
<evidence type="ECO:0000256" key="2">
    <source>
        <dbReference type="ARBA" id="ARBA00022705"/>
    </source>
</evidence>
<feature type="repeat" description="CXXCXGXG motif" evidence="11">
    <location>
        <begin position="185"/>
        <end position="192"/>
    </location>
</feature>
<evidence type="ECO:0000256" key="5">
    <source>
        <dbReference type="ARBA" id="ARBA00022771"/>
    </source>
</evidence>
<evidence type="ECO:0000313" key="15">
    <source>
        <dbReference type="EMBL" id="EKX89363.1"/>
    </source>
</evidence>
<dbReference type="GO" id="GO:0005737">
    <property type="term" value="C:cytoplasm"/>
    <property type="evidence" value="ECO:0007669"/>
    <property type="project" value="UniProtKB-SubCell"/>
</dbReference>
<dbReference type="CDD" id="cd10747">
    <property type="entry name" value="DnaJ_C"/>
    <property type="match status" value="1"/>
</dbReference>
<dbReference type="PANTHER" id="PTHR43096:SF48">
    <property type="entry name" value="CHAPERONE PROTEIN DNAJ"/>
    <property type="match status" value="1"/>
</dbReference>
<keyword evidence="3 11" id="KW-0479">Metal-binding</keyword>
<gene>
    <name evidence="11" type="primary">dnaJ</name>
    <name evidence="15" type="ORF">HMPREF9997_01834</name>
</gene>
<dbReference type="InterPro" id="IPR002939">
    <property type="entry name" value="DnaJ_C"/>
</dbReference>
<organism evidence="15 16">
    <name type="scientific">Corynebacterium durum F0235</name>
    <dbReference type="NCBI Taxonomy" id="1035195"/>
    <lineage>
        <taxon>Bacteria</taxon>
        <taxon>Bacillati</taxon>
        <taxon>Actinomycetota</taxon>
        <taxon>Actinomycetes</taxon>
        <taxon>Mycobacteriales</taxon>
        <taxon>Corynebacteriaceae</taxon>
        <taxon>Corynebacterium</taxon>
    </lineage>
</organism>
<feature type="binding site" evidence="11">
    <location>
        <position position="145"/>
    </location>
    <ligand>
        <name>Zn(2+)</name>
        <dbReference type="ChEBI" id="CHEBI:29105"/>
        <label>1</label>
    </ligand>
</feature>
<dbReference type="InterPro" id="IPR001305">
    <property type="entry name" value="HSP_DnaJ_Cys-rich_dom"/>
</dbReference>
<dbReference type="InterPro" id="IPR008971">
    <property type="entry name" value="HSP40/DnaJ_pept-bd"/>
</dbReference>
<feature type="binding site" evidence="11">
    <location>
        <position position="199"/>
    </location>
    <ligand>
        <name>Zn(2+)</name>
        <dbReference type="ChEBI" id="CHEBI:29105"/>
        <label>1</label>
    </ligand>
</feature>
<dbReference type="GO" id="GO:0009408">
    <property type="term" value="P:response to heat"/>
    <property type="evidence" value="ECO:0007669"/>
    <property type="project" value="InterPro"/>
</dbReference>
<comment type="similarity">
    <text evidence="9 11">Belongs to the DnaJ family.</text>
</comment>
<reference evidence="15 16" key="1">
    <citation type="submission" date="2012-05" db="EMBL/GenBank/DDBJ databases">
        <authorList>
            <person name="Weinstock G."/>
            <person name="Sodergren E."/>
            <person name="Lobos E.A."/>
            <person name="Fulton L."/>
            <person name="Fulton R."/>
            <person name="Courtney L."/>
            <person name="Fronick C."/>
            <person name="O'Laughlin M."/>
            <person name="Godfrey J."/>
            <person name="Wilson R.M."/>
            <person name="Miner T."/>
            <person name="Farmer C."/>
            <person name="Delehaunty K."/>
            <person name="Cordes M."/>
            <person name="Minx P."/>
            <person name="Tomlinson C."/>
            <person name="Chen J."/>
            <person name="Wollam A."/>
            <person name="Pepin K.H."/>
            <person name="Bhonagiri V."/>
            <person name="Zhang X."/>
            <person name="Suruliraj S."/>
            <person name="Warren W."/>
            <person name="Mitreva M."/>
            <person name="Mardis E.R."/>
            <person name="Wilson R.K."/>
        </authorList>
    </citation>
    <scope>NUCLEOTIDE SEQUENCE [LARGE SCALE GENOMIC DNA]</scope>
    <source>
        <strain evidence="15 16">F0235</strain>
    </source>
</reference>
<dbReference type="FunFam" id="2.10.230.10:FF:000002">
    <property type="entry name" value="Molecular chaperone DnaJ"/>
    <property type="match status" value="1"/>
</dbReference>
<dbReference type="SUPFAM" id="SSF49493">
    <property type="entry name" value="HSP40/DnaJ peptide-binding domain"/>
    <property type="match status" value="2"/>
</dbReference>
<dbReference type="GO" id="GO:0051082">
    <property type="term" value="F:unfolded protein binding"/>
    <property type="evidence" value="ECO:0007669"/>
    <property type="project" value="UniProtKB-UniRule"/>
</dbReference>
<dbReference type="eggNOG" id="COG0484">
    <property type="taxonomic scope" value="Bacteria"/>
</dbReference>
<dbReference type="Gene3D" id="2.10.230.10">
    <property type="entry name" value="Heat shock protein DnaJ, cysteine-rich domain"/>
    <property type="match status" value="1"/>
</dbReference>
<keyword evidence="16" id="KW-1185">Reference proteome</keyword>
<evidence type="ECO:0000256" key="7">
    <source>
        <dbReference type="ARBA" id="ARBA00023016"/>
    </source>
</evidence>
<evidence type="ECO:0000259" key="14">
    <source>
        <dbReference type="PROSITE" id="PS51188"/>
    </source>
</evidence>
<dbReference type="FunFam" id="2.60.260.20:FF:000005">
    <property type="entry name" value="Chaperone protein dnaJ 1, mitochondrial"/>
    <property type="match status" value="1"/>
</dbReference>
<dbReference type="CDD" id="cd06257">
    <property type="entry name" value="DnaJ"/>
    <property type="match status" value="1"/>
</dbReference>
<dbReference type="PROSITE" id="PS51188">
    <property type="entry name" value="ZF_CR"/>
    <property type="match status" value="1"/>
</dbReference>
<dbReference type="Proteomes" id="UP000010445">
    <property type="component" value="Unassembled WGS sequence"/>
</dbReference>
<name>L1MDP2_9CORY</name>
<keyword evidence="5 11" id="KW-0863">Zinc-finger</keyword>
<feature type="repeat" description="CXXCXGXG motif" evidence="11">
    <location>
        <begin position="159"/>
        <end position="166"/>
    </location>
</feature>
<dbReference type="OrthoDB" id="9779889at2"/>